<dbReference type="InterPro" id="IPR004117">
    <property type="entry name" value="7tm6_olfct_rcpt"/>
</dbReference>
<keyword evidence="5" id="KW-0552">Olfaction</keyword>
<dbReference type="EnsemblMetazoa" id="ASIC014346-RA">
    <property type="protein sequence ID" value="ASIC014346-PA"/>
    <property type="gene ID" value="ASIC014346"/>
</dbReference>
<dbReference type="GO" id="GO:0005886">
    <property type="term" value="C:plasma membrane"/>
    <property type="evidence" value="ECO:0007669"/>
    <property type="project" value="UniProtKB-SubCell"/>
</dbReference>
<evidence type="ECO:0000256" key="5">
    <source>
        <dbReference type="ARBA" id="ARBA00022725"/>
    </source>
</evidence>
<dbReference type="GO" id="GO:0007165">
    <property type="term" value="P:signal transduction"/>
    <property type="evidence" value="ECO:0007669"/>
    <property type="project" value="UniProtKB-KW"/>
</dbReference>
<evidence type="ECO:0000313" key="11">
    <source>
        <dbReference type="EnsemblMetazoa" id="ASIC014346-PA"/>
    </source>
</evidence>
<evidence type="ECO:0000313" key="10">
    <source>
        <dbReference type="EMBL" id="KFB46452.1"/>
    </source>
</evidence>
<evidence type="ECO:0000256" key="7">
    <source>
        <dbReference type="ARBA" id="ARBA00023136"/>
    </source>
</evidence>
<dbReference type="EMBL" id="ATLV01021399">
    <property type="status" value="NOT_ANNOTATED_CDS"/>
    <property type="molecule type" value="Genomic_DNA"/>
</dbReference>
<keyword evidence="4" id="KW-0812">Transmembrane</keyword>
<accession>A0A084W8A8</accession>
<evidence type="ECO:0000256" key="8">
    <source>
        <dbReference type="ARBA" id="ARBA00023170"/>
    </source>
</evidence>
<keyword evidence="6" id="KW-1133">Transmembrane helix</keyword>
<sequence length="92" mass="10846">MLLTNVSKMWLFCYCGELVVSKSAEFCNGVYSNRWYQLWNRRHLRDVLFMLGNAQRNYGFSIGGFGYLSYQVFTVVMKTAYTCNAFLHRIMN</sequence>
<reference evidence="10 12" key="1">
    <citation type="journal article" date="2014" name="BMC Genomics">
        <title>Genome sequence of Anopheles sinensis provides insight into genetics basis of mosquito competence for malaria parasites.</title>
        <authorList>
            <person name="Zhou D."/>
            <person name="Zhang D."/>
            <person name="Ding G."/>
            <person name="Shi L."/>
            <person name="Hou Q."/>
            <person name="Ye Y."/>
            <person name="Xu Y."/>
            <person name="Zhou H."/>
            <person name="Xiong C."/>
            <person name="Li S."/>
            <person name="Yu J."/>
            <person name="Hong S."/>
            <person name="Yu X."/>
            <person name="Zou P."/>
            <person name="Chen C."/>
            <person name="Chang X."/>
            <person name="Wang W."/>
            <person name="Lv Y."/>
            <person name="Sun Y."/>
            <person name="Ma L."/>
            <person name="Shen B."/>
            <person name="Zhu C."/>
        </authorList>
    </citation>
    <scope>NUCLEOTIDE SEQUENCE [LARGE SCALE GENOMIC DNA]</scope>
</reference>
<keyword evidence="12" id="KW-1185">Reference proteome</keyword>
<protein>
    <submittedName>
        <fullName evidence="10">AGAP008114-PA-like protein</fullName>
    </submittedName>
</protein>
<dbReference type="Pfam" id="PF02949">
    <property type="entry name" value="7tm_6"/>
    <property type="match status" value="1"/>
</dbReference>
<comment type="subcellular location">
    <subcellularLocation>
        <location evidence="1">Cell membrane</location>
        <topology evidence="1">Multi-pass membrane protein</topology>
    </subcellularLocation>
</comment>
<keyword evidence="3" id="KW-0716">Sensory transduction</keyword>
<dbReference type="AlphaFoldDB" id="A0A084W8A8"/>
<evidence type="ECO:0000256" key="6">
    <source>
        <dbReference type="ARBA" id="ARBA00022989"/>
    </source>
</evidence>
<dbReference type="PANTHER" id="PTHR21137">
    <property type="entry name" value="ODORANT RECEPTOR"/>
    <property type="match status" value="1"/>
</dbReference>
<keyword evidence="9" id="KW-0807">Transducer</keyword>
<evidence type="ECO:0000256" key="1">
    <source>
        <dbReference type="ARBA" id="ARBA00004651"/>
    </source>
</evidence>
<evidence type="ECO:0000256" key="9">
    <source>
        <dbReference type="ARBA" id="ARBA00023224"/>
    </source>
</evidence>
<dbReference type="GO" id="GO:0004984">
    <property type="term" value="F:olfactory receptor activity"/>
    <property type="evidence" value="ECO:0007669"/>
    <property type="project" value="InterPro"/>
</dbReference>
<gene>
    <name evidence="10" type="ORF">ZHAS_00014346</name>
</gene>
<evidence type="ECO:0000256" key="4">
    <source>
        <dbReference type="ARBA" id="ARBA00022692"/>
    </source>
</evidence>
<dbReference type="OrthoDB" id="6604226at2759"/>
<keyword evidence="2" id="KW-1003">Cell membrane</keyword>
<reference evidence="11" key="2">
    <citation type="submission" date="2020-05" db="UniProtKB">
        <authorList>
            <consortium name="EnsemblMetazoa"/>
        </authorList>
    </citation>
    <scope>IDENTIFICATION</scope>
</reference>
<dbReference type="STRING" id="74873.A0A084W8A8"/>
<organism evidence="11 12">
    <name type="scientific">Anopheles sinensis</name>
    <name type="common">Mosquito</name>
    <dbReference type="NCBI Taxonomy" id="74873"/>
    <lineage>
        <taxon>Eukaryota</taxon>
        <taxon>Metazoa</taxon>
        <taxon>Ecdysozoa</taxon>
        <taxon>Arthropoda</taxon>
        <taxon>Hexapoda</taxon>
        <taxon>Insecta</taxon>
        <taxon>Pterygota</taxon>
        <taxon>Neoptera</taxon>
        <taxon>Endopterygota</taxon>
        <taxon>Diptera</taxon>
        <taxon>Nematocera</taxon>
        <taxon>Culicoidea</taxon>
        <taxon>Culicidae</taxon>
        <taxon>Anophelinae</taxon>
        <taxon>Anopheles</taxon>
    </lineage>
</organism>
<keyword evidence="8" id="KW-0675">Receptor</keyword>
<proteinExistence type="predicted"/>
<dbReference type="VEuPathDB" id="VectorBase:ASIC014346"/>
<dbReference type="GO" id="GO:0005549">
    <property type="term" value="F:odorant binding"/>
    <property type="evidence" value="ECO:0007669"/>
    <property type="project" value="InterPro"/>
</dbReference>
<dbReference type="VEuPathDB" id="VectorBase:ASIS015004"/>
<dbReference type="PANTHER" id="PTHR21137:SF35">
    <property type="entry name" value="ODORANT RECEPTOR 19A-RELATED"/>
    <property type="match status" value="1"/>
</dbReference>
<name>A0A084W8A8_ANOSI</name>
<evidence type="ECO:0000313" key="12">
    <source>
        <dbReference type="Proteomes" id="UP000030765"/>
    </source>
</evidence>
<evidence type="ECO:0000256" key="3">
    <source>
        <dbReference type="ARBA" id="ARBA00022606"/>
    </source>
</evidence>
<dbReference type="Proteomes" id="UP000030765">
    <property type="component" value="Unassembled WGS sequence"/>
</dbReference>
<evidence type="ECO:0000256" key="2">
    <source>
        <dbReference type="ARBA" id="ARBA00022475"/>
    </source>
</evidence>
<keyword evidence="7" id="KW-0472">Membrane</keyword>
<dbReference type="EMBL" id="KE525317">
    <property type="protein sequence ID" value="KFB46452.1"/>
    <property type="molecule type" value="Genomic_DNA"/>
</dbReference>